<feature type="binding site" evidence="9">
    <location>
        <begin position="256"/>
        <end position="259"/>
    </location>
    <ligand>
        <name>GTP</name>
        <dbReference type="ChEBI" id="CHEBI:37565"/>
    </ligand>
</feature>
<evidence type="ECO:0000256" key="3">
    <source>
        <dbReference type="ARBA" id="ARBA00022801"/>
    </source>
</evidence>
<evidence type="ECO:0000313" key="13">
    <source>
        <dbReference type="Proteomes" id="UP001162891"/>
    </source>
</evidence>
<feature type="domain" description="SRP54-type proteins GTP-binding" evidence="11">
    <location>
        <begin position="277"/>
        <end position="290"/>
    </location>
</feature>
<accession>A0ABM7WZN4</accession>
<evidence type="ECO:0000256" key="10">
    <source>
        <dbReference type="SAM" id="MobiDB-lite"/>
    </source>
</evidence>
<evidence type="ECO:0000256" key="6">
    <source>
        <dbReference type="ARBA" id="ARBA00023135"/>
    </source>
</evidence>
<feature type="binding site" evidence="9">
    <location>
        <begin position="198"/>
        <end position="202"/>
    </location>
    <ligand>
        <name>GTP</name>
        <dbReference type="ChEBI" id="CHEBI:37565"/>
    </ligand>
</feature>
<evidence type="ECO:0000259" key="11">
    <source>
        <dbReference type="PROSITE" id="PS00300"/>
    </source>
</evidence>
<evidence type="ECO:0000256" key="7">
    <source>
        <dbReference type="ARBA" id="ARBA00023274"/>
    </source>
</evidence>
<evidence type="ECO:0000256" key="9">
    <source>
        <dbReference type="HAMAP-Rule" id="MF_00306"/>
    </source>
</evidence>
<dbReference type="Gene3D" id="1.20.120.140">
    <property type="entry name" value="Signal recognition particle SRP54, nucleotide-binding domain"/>
    <property type="match status" value="1"/>
</dbReference>
<evidence type="ECO:0000256" key="8">
    <source>
        <dbReference type="ARBA" id="ARBA00048027"/>
    </source>
</evidence>
<feature type="region of interest" description="Disordered" evidence="10">
    <location>
        <begin position="517"/>
        <end position="550"/>
    </location>
</feature>
<dbReference type="SUPFAM" id="SSF52540">
    <property type="entry name" value="P-loop containing nucleoside triphosphate hydrolases"/>
    <property type="match status" value="1"/>
</dbReference>
<dbReference type="PANTHER" id="PTHR11564:SF5">
    <property type="entry name" value="SIGNAL RECOGNITION PARTICLE SUBUNIT SRP54"/>
    <property type="match status" value="1"/>
</dbReference>
<proteinExistence type="inferred from homology"/>
<dbReference type="SMART" id="SM00382">
    <property type="entry name" value="AAA"/>
    <property type="match status" value="1"/>
</dbReference>
<keyword evidence="7 9" id="KW-0687">Ribonucleoprotein</keyword>
<comment type="domain">
    <text evidence="9">Composed of three domains: the N-terminal N domain, which is responsible for interactions with the ribosome, the central G domain, which binds GTP, and the C-terminal M domain, which binds the RNA and the signal sequence of the RNC.</text>
</comment>
<protein>
    <recommendedName>
        <fullName evidence="9">Signal recognition particle protein</fullName>
        <ecNumber evidence="9">3.6.5.4</ecNumber>
    </recommendedName>
    <alternativeName>
        <fullName evidence="9">Fifty-four homolog</fullName>
    </alternativeName>
</protein>
<dbReference type="InterPro" id="IPR022941">
    <property type="entry name" value="SRP54"/>
</dbReference>
<dbReference type="InterPro" id="IPR042101">
    <property type="entry name" value="SRP54_N_sf"/>
</dbReference>
<dbReference type="PANTHER" id="PTHR11564">
    <property type="entry name" value="SIGNAL RECOGNITION PARTICLE 54K PROTEIN SRP54"/>
    <property type="match status" value="1"/>
</dbReference>
<dbReference type="Gene3D" id="3.40.50.300">
    <property type="entry name" value="P-loop containing nucleotide triphosphate hydrolases"/>
    <property type="match status" value="1"/>
</dbReference>
<evidence type="ECO:0000256" key="1">
    <source>
        <dbReference type="ARBA" id="ARBA00005450"/>
    </source>
</evidence>
<comment type="subunit">
    <text evidence="9">Part of the signal recognition particle protein translocation system, which is composed of SRP and FtsY.</text>
</comment>
<keyword evidence="5 9" id="KW-0342">GTP-binding</keyword>
<dbReference type="NCBIfam" id="TIGR00959">
    <property type="entry name" value="ffh"/>
    <property type="match status" value="1"/>
</dbReference>
<dbReference type="InterPro" id="IPR004125">
    <property type="entry name" value="Signal_recog_particle_SRP54_M"/>
</dbReference>
<dbReference type="Pfam" id="PF02978">
    <property type="entry name" value="SRP_SPB"/>
    <property type="match status" value="1"/>
</dbReference>
<keyword evidence="3 9" id="KW-0378">Hydrolase</keyword>
<keyword evidence="6 9" id="KW-0733">Signal recognition particle</keyword>
<feature type="binding site" evidence="9">
    <location>
        <begin position="117"/>
        <end position="124"/>
    </location>
    <ligand>
        <name>GTP</name>
        <dbReference type="ChEBI" id="CHEBI:37565"/>
    </ligand>
</feature>
<dbReference type="InterPro" id="IPR004780">
    <property type="entry name" value="SRP"/>
</dbReference>
<dbReference type="Pfam" id="PF02881">
    <property type="entry name" value="SRP54_N"/>
    <property type="match status" value="1"/>
</dbReference>
<evidence type="ECO:0000256" key="5">
    <source>
        <dbReference type="ARBA" id="ARBA00023134"/>
    </source>
</evidence>
<feature type="compositionally biased region" description="Basic residues" evidence="10">
    <location>
        <begin position="530"/>
        <end position="550"/>
    </location>
</feature>
<comment type="function">
    <text evidence="9">Involved in targeting and insertion of nascent membrane proteins into the cytoplasmic membrane. Binds to the hydrophobic signal sequence of the ribosome-nascent chain (RNC) as it emerges from the ribosomes. The SRP-RNC complex is then targeted to the cytoplasmic membrane where it interacts with the SRP receptor FtsY.</text>
</comment>
<dbReference type="Pfam" id="PF00448">
    <property type="entry name" value="SRP54"/>
    <property type="match status" value="1"/>
</dbReference>
<keyword evidence="4 9" id="KW-0694">RNA-binding</keyword>
<sequence length="550" mass="60312">MLETVSKGFKAARNKLKGRTEITPEVVDDALRDIRVSLLEADVSFDVVKRFVARVREKAIGEVVETKVKTEKGLLKVTPQDHFIKICHDELEALMGPVDTSLRFADKGRPSGVMMVGLQGSGKTTTAGKLANKLLKDGKKPILVAADVYRPAAVDQLKVLGEKLGVPVFHEPGVSPPDMCRHAFEAAQRDKANVVIYDTAGRLAIDDELMVELEQIKAQVHPENILLVADAMIGQDAVKTAAEFDRRLAIDGFILTKLDGDARGGAALSIKEVTGKPIKFLGMGESLDRLEEFRPEGLASRILGFGDIVGLVQDFQEHVDEETAEADAQKILSGEFTLGDFVNQIRLVRKMGPLGELMEKFPLFGDLPENFQFDDQALTKIVAMVDSMTEGERLRPDSITDARIKRIAKGSGRGEKEVRDLLKQYNAMRGVMKQIGSAPGLLARLPGVKQLMQLRKMQGKGMEDVLGEDAGAVERALQGGLVDPRMAAQMAGLPKGYTPPMSAGAMARARLMGYAPEPISVESAKEREARRKKRKQERQAKKKARKSKKR</sequence>
<gene>
    <name evidence="9 12" type="primary">ffh</name>
    <name evidence="12" type="ORF">AMOR_39590</name>
</gene>
<comment type="catalytic activity">
    <reaction evidence="8 9">
        <text>GTP + H2O = GDP + phosphate + H(+)</text>
        <dbReference type="Rhea" id="RHEA:19669"/>
        <dbReference type="ChEBI" id="CHEBI:15377"/>
        <dbReference type="ChEBI" id="CHEBI:15378"/>
        <dbReference type="ChEBI" id="CHEBI:37565"/>
        <dbReference type="ChEBI" id="CHEBI:43474"/>
        <dbReference type="ChEBI" id="CHEBI:58189"/>
        <dbReference type="EC" id="3.6.5.4"/>
    </reaction>
</comment>
<dbReference type="HAMAP" id="MF_00306">
    <property type="entry name" value="SRP54"/>
    <property type="match status" value="1"/>
</dbReference>
<name>A0ABM7WZN4_9BACT</name>
<dbReference type="InterPro" id="IPR013822">
    <property type="entry name" value="Signal_recog_particl_SRP54_hlx"/>
</dbReference>
<dbReference type="PROSITE" id="PS00300">
    <property type="entry name" value="SRP54"/>
    <property type="match status" value="1"/>
</dbReference>
<reference evidence="13" key="1">
    <citation type="journal article" date="2022" name="Int. J. Syst. Evol. Microbiol.">
        <title>Anaeromyxobacter oryzae sp. nov., Anaeromyxobacter diazotrophicus sp. nov. and Anaeromyxobacter paludicola sp. nov., isolated from paddy soils.</title>
        <authorList>
            <person name="Itoh H."/>
            <person name="Xu Z."/>
            <person name="Mise K."/>
            <person name="Masuda Y."/>
            <person name="Ushijima N."/>
            <person name="Hayakawa C."/>
            <person name="Shiratori Y."/>
            <person name="Senoo K."/>
        </authorList>
    </citation>
    <scope>NUCLEOTIDE SEQUENCE [LARGE SCALE GENOMIC DNA]</scope>
    <source>
        <strain evidence="13">Red232</strain>
    </source>
</reference>
<organism evidence="12 13">
    <name type="scientific">Anaeromyxobacter oryzae</name>
    <dbReference type="NCBI Taxonomy" id="2918170"/>
    <lineage>
        <taxon>Bacteria</taxon>
        <taxon>Pseudomonadati</taxon>
        <taxon>Myxococcota</taxon>
        <taxon>Myxococcia</taxon>
        <taxon>Myxococcales</taxon>
        <taxon>Cystobacterineae</taxon>
        <taxon>Anaeromyxobacteraceae</taxon>
        <taxon>Anaeromyxobacter</taxon>
    </lineage>
</organism>
<dbReference type="InterPro" id="IPR000897">
    <property type="entry name" value="SRP54_GTPase_dom"/>
</dbReference>
<comment type="subcellular location">
    <subcellularLocation>
        <location evidence="9">Cytoplasm</location>
    </subcellularLocation>
    <text evidence="9">The SRP-RNC complex is targeted to the cytoplasmic membrane.</text>
</comment>
<dbReference type="Gene3D" id="1.10.260.30">
    <property type="entry name" value="Signal recognition particle, SRP54 subunit, M-domain"/>
    <property type="match status" value="1"/>
</dbReference>
<dbReference type="InterPro" id="IPR027417">
    <property type="entry name" value="P-loop_NTPase"/>
</dbReference>
<keyword evidence="13" id="KW-1185">Reference proteome</keyword>
<dbReference type="RefSeq" id="WP_248353480.1">
    <property type="nucleotide sequence ID" value="NZ_AP025591.1"/>
</dbReference>
<keyword evidence="9" id="KW-0963">Cytoplasm</keyword>
<dbReference type="InterPro" id="IPR003593">
    <property type="entry name" value="AAA+_ATPase"/>
</dbReference>
<dbReference type="InterPro" id="IPR036891">
    <property type="entry name" value="Signal_recog_part_SRP54_M_sf"/>
</dbReference>
<comment type="similarity">
    <text evidence="1 9">Belongs to the GTP-binding SRP family. SRP54 subfamily.</text>
</comment>
<dbReference type="SMART" id="SM00963">
    <property type="entry name" value="SRP54_N"/>
    <property type="match status" value="1"/>
</dbReference>
<dbReference type="Proteomes" id="UP001162891">
    <property type="component" value="Chromosome"/>
</dbReference>
<dbReference type="CDD" id="cd18539">
    <property type="entry name" value="SRP_G"/>
    <property type="match status" value="1"/>
</dbReference>
<dbReference type="SUPFAM" id="SSF47446">
    <property type="entry name" value="Signal peptide-binding domain"/>
    <property type="match status" value="1"/>
</dbReference>
<evidence type="ECO:0000256" key="2">
    <source>
        <dbReference type="ARBA" id="ARBA00022741"/>
    </source>
</evidence>
<dbReference type="SMART" id="SM00962">
    <property type="entry name" value="SRP54"/>
    <property type="match status" value="1"/>
</dbReference>
<dbReference type="EMBL" id="AP025591">
    <property type="protein sequence ID" value="BDG04963.1"/>
    <property type="molecule type" value="Genomic_DNA"/>
</dbReference>
<evidence type="ECO:0000256" key="4">
    <source>
        <dbReference type="ARBA" id="ARBA00022884"/>
    </source>
</evidence>
<evidence type="ECO:0000313" key="12">
    <source>
        <dbReference type="EMBL" id="BDG04963.1"/>
    </source>
</evidence>
<keyword evidence="2 9" id="KW-0547">Nucleotide-binding</keyword>
<dbReference type="EC" id="3.6.5.4" evidence="9"/>